<evidence type="ECO:0000256" key="1">
    <source>
        <dbReference type="SAM" id="MobiDB-lite"/>
    </source>
</evidence>
<feature type="compositionally biased region" description="Basic and acidic residues" evidence="1">
    <location>
        <begin position="71"/>
        <end position="82"/>
    </location>
</feature>
<dbReference type="EMBL" id="JBBCAQ010000022">
    <property type="protein sequence ID" value="KAK7591191.1"/>
    <property type="molecule type" value="Genomic_DNA"/>
</dbReference>
<feature type="region of interest" description="Disordered" evidence="1">
    <location>
        <begin position="166"/>
        <end position="199"/>
    </location>
</feature>
<reference evidence="2 3" key="1">
    <citation type="submission" date="2024-03" db="EMBL/GenBank/DDBJ databases">
        <title>Adaptation during the transition from Ophiocordyceps entomopathogen to insect associate is accompanied by gene loss and intensified selection.</title>
        <authorList>
            <person name="Ward C.M."/>
            <person name="Onetto C.A."/>
            <person name="Borneman A.R."/>
        </authorList>
    </citation>
    <scope>NUCLEOTIDE SEQUENCE [LARGE SCALE GENOMIC DNA]</scope>
    <source>
        <strain evidence="2">AWRI1</strain>
        <tissue evidence="2">Single Adult Female</tissue>
    </source>
</reference>
<dbReference type="Proteomes" id="UP001367676">
    <property type="component" value="Unassembled WGS sequence"/>
</dbReference>
<feature type="region of interest" description="Disordered" evidence="1">
    <location>
        <begin position="101"/>
        <end position="134"/>
    </location>
</feature>
<protein>
    <submittedName>
        <fullName evidence="2">Uncharacterized protein</fullName>
    </submittedName>
</protein>
<feature type="compositionally biased region" description="Low complexity" evidence="1">
    <location>
        <begin position="168"/>
        <end position="180"/>
    </location>
</feature>
<feature type="region of interest" description="Disordered" evidence="1">
    <location>
        <begin position="71"/>
        <end position="90"/>
    </location>
</feature>
<proteinExistence type="predicted"/>
<evidence type="ECO:0000313" key="2">
    <source>
        <dbReference type="EMBL" id="KAK7591191.1"/>
    </source>
</evidence>
<evidence type="ECO:0000313" key="3">
    <source>
        <dbReference type="Proteomes" id="UP001367676"/>
    </source>
</evidence>
<accession>A0AAN9TJ48</accession>
<comment type="caution">
    <text evidence="2">The sequence shown here is derived from an EMBL/GenBank/DDBJ whole genome shotgun (WGS) entry which is preliminary data.</text>
</comment>
<feature type="region of interest" description="Disordered" evidence="1">
    <location>
        <begin position="25"/>
        <end position="50"/>
    </location>
</feature>
<organism evidence="2 3">
    <name type="scientific">Parthenolecanium corni</name>
    <dbReference type="NCBI Taxonomy" id="536013"/>
    <lineage>
        <taxon>Eukaryota</taxon>
        <taxon>Metazoa</taxon>
        <taxon>Ecdysozoa</taxon>
        <taxon>Arthropoda</taxon>
        <taxon>Hexapoda</taxon>
        <taxon>Insecta</taxon>
        <taxon>Pterygota</taxon>
        <taxon>Neoptera</taxon>
        <taxon>Paraneoptera</taxon>
        <taxon>Hemiptera</taxon>
        <taxon>Sternorrhyncha</taxon>
        <taxon>Coccoidea</taxon>
        <taxon>Coccidae</taxon>
        <taxon>Parthenolecanium</taxon>
    </lineage>
</organism>
<name>A0AAN9TJ48_9HEMI</name>
<keyword evidence="3" id="KW-1185">Reference proteome</keyword>
<dbReference type="AlphaFoldDB" id="A0AAN9TJ48"/>
<feature type="compositionally biased region" description="Low complexity" evidence="1">
    <location>
        <begin position="101"/>
        <end position="127"/>
    </location>
</feature>
<gene>
    <name evidence="2" type="ORF">V9T40_002804</name>
</gene>
<feature type="compositionally biased region" description="Polar residues" evidence="1">
    <location>
        <begin position="188"/>
        <end position="199"/>
    </location>
</feature>
<sequence>MVGNILKMCLRNPYTVLYQKRFKKEKESRRRLQDQLDQEHKRRSKLEEAIKTNSSNTEVLRLLSEFAAYDREREKEKEKSERLSGTSEQLHAVSEAISSGVFNGNANSGNSANNGGGNSQSSHQSASTDTPNENSWNYSSLDLMNSGASSFWKNYSAEIAQELELKARQQQAAQQSAQHASRSDRSGSKSPLQDTRSTNYYKNSVLFSTAT</sequence>